<proteinExistence type="predicted"/>
<organism evidence="1 2">
    <name type="scientific">Fuerstiella marisgermanici</name>
    <dbReference type="NCBI Taxonomy" id="1891926"/>
    <lineage>
        <taxon>Bacteria</taxon>
        <taxon>Pseudomonadati</taxon>
        <taxon>Planctomycetota</taxon>
        <taxon>Planctomycetia</taxon>
        <taxon>Planctomycetales</taxon>
        <taxon>Planctomycetaceae</taxon>
        <taxon>Fuerstiella</taxon>
    </lineage>
</organism>
<name>A0A1P8WC58_9PLAN</name>
<dbReference type="Proteomes" id="UP000187735">
    <property type="component" value="Chromosome"/>
</dbReference>
<dbReference type="EMBL" id="CP017641">
    <property type="protein sequence ID" value="APZ91647.1"/>
    <property type="molecule type" value="Genomic_DNA"/>
</dbReference>
<sequence>MTLRECFAEFGMENLLRWIAESRPPLNFERSLRLQPDTVEVRRCLFSFPTAALGNSAVDEVLQICRLMSSPEQQLTAIQRFFRGAEHVHFGFECTGDTAIGKCYLELADSGPAASETARLKFLGYKWSINDPSVAVVSRYRTLPVKTWANVAETMQQQVSADLRPAMSQLLGEFQPATDGVEAAELNLLEVEEEGSNRRSYDLNVYAVEHTVADVVQSIRTVAAALHCNMQQLDQWAADNREATVGHVAVGQNRVGLPFLTIYHSADIKQLILK</sequence>
<dbReference type="AlphaFoldDB" id="A0A1P8WC58"/>
<keyword evidence="2" id="KW-1185">Reference proteome</keyword>
<dbReference type="STRING" id="1891926.Fuma_01238"/>
<evidence type="ECO:0000313" key="2">
    <source>
        <dbReference type="Proteomes" id="UP000187735"/>
    </source>
</evidence>
<evidence type="ECO:0000313" key="1">
    <source>
        <dbReference type="EMBL" id="APZ91647.1"/>
    </source>
</evidence>
<dbReference type="RefSeq" id="WP_077023374.1">
    <property type="nucleotide sequence ID" value="NZ_CP017641.1"/>
</dbReference>
<protein>
    <submittedName>
        <fullName evidence="1">Uncharacterized protein</fullName>
    </submittedName>
</protein>
<reference evidence="1 2" key="1">
    <citation type="journal article" date="2016" name="Front. Microbiol.">
        <title>Fuerstia marisgermanicae gen. nov., sp. nov., an Unusual Member of the Phylum Planctomycetes from the German Wadden Sea.</title>
        <authorList>
            <person name="Kohn T."/>
            <person name="Heuer A."/>
            <person name="Jogler M."/>
            <person name="Vollmers J."/>
            <person name="Boedeker C."/>
            <person name="Bunk B."/>
            <person name="Rast P."/>
            <person name="Borchert D."/>
            <person name="Glockner I."/>
            <person name="Freese H.M."/>
            <person name="Klenk H.P."/>
            <person name="Overmann J."/>
            <person name="Kaster A.K."/>
            <person name="Rohde M."/>
            <person name="Wiegand S."/>
            <person name="Jogler C."/>
        </authorList>
    </citation>
    <scope>NUCLEOTIDE SEQUENCE [LARGE SCALE GENOMIC DNA]</scope>
    <source>
        <strain evidence="1 2">NH11</strain>
    </source>
</reference>
<dbReference type="KEGG" id="fmr:Fuma_01238"/>
<gene>
    <name evidence="1" type="ORF">Fuma_01238</name>
</gene>
<accession>A0A1P8WC58</accession>